<sequence length="151" mass="17165">MSNLPYLRACIKESLRVLPVVIGNSRKTGKDLVLKGHKVPKGTNVLLVSAHTQVDERLYTGGEKFIPERWLKNQESDLSKEAKNVSAFTFLPFGFGPRMCIGRRFAELEIEVFISKIIRNFYVGWELPDLKFKTVGINVPNGKLQFKIKDV</sequence>
<dbReference type="GO" id="GO:0005506">
    <property type="term" value="F:iron ion binding"/>
    <property type="evidence" value="ECO:0007669"/>
    <property type="project" value="InterPro"/>
</dbReference>
<keyword evidence="6 11" id="KW-0349">Heme</keyword>
<gene>
    <name evidence="13" type="ORF">HERILL_LOCUS13421</name>
</gene>
<name>A0A7R8V1G3_HERIL</name>
<evidence type="ECO:0000256" key="7">
    <source>
        <dbReference type="ARBA" id="ARBA00022723"/>
    </source>
</evidence>
<dbReference type="OMA" id="IAMMELE"/>
<dbReference type="PROSITE" id="PS00086">
    <property type="entry name" value="CYTOCHROME_P450"/>
    <property type="match status" value="1"/>
</dbReference>
<comment type="similarity">
    <text evidence="5 12">Belongs to the cytochrome P450 family.</text>
</comment>
<dbReference type="PANTHER" id="PTHR24279">
    <property type="entry name" value="CYTOCHROME P450"/>
    <property type="match status" value="1"/>
</dbReference>
<dbReference type="GO" id="GO:0020037">
    <property type="term" value="F:heme binding"/>
    <property type="evidence" value="ECO:0007669"/>
    <property type="project" value="InterPro"/>
</dbReference>
<dbReference type="GO" id="GO:0004497">
    <property type="term" value="F:monooxygenase activity"/>
    <property type="evidence" value="ECO:0007669"/>
    <property type="project" value="UniProtKB-KW"/>
</dbReference>
<evidence type="ECO:0000256" key="5">
    <source>
        <dbReference type="ARBA" id="ARBA00010617"/>
    </source>
</evidence>
<evidence type="ECO:0000256" key="11">
    <source>
        <dbReference type="PIRSR" id="PIRSR602403-1"/>
    </source>
</evidence>
<dbReference type="EMBL" id="LR899013">
    <property type="protein sequence ID" value="CAD7090968.1"/>
    <property type="molecule type" value="Genomic_DNA"/>
</dbReference>
<evidence type="ECO:0000256" key="3">
    <source>
        <dbReference type="ARBA" id="ARBA00004174"/>
    </source>
</evidence>
<feature type="binding site" description="axial binding residue" evidence="11">
    <location>
        <position position="100"/>
    </location>
    <ligand>
        <name>heme</name>
        <dbReference type="ChEBI" id="CHEBI:30413"/>
    </ligand>
    <ligandPart>
        <name>Fe</name>
        <dbReference type="ChEBI" id="CHEBI:18248"/>
    </ligandPart>
</feature>
<comment type="subcellular location">
    <subcellularLocation>
        <location evidence="4">Endoplasmic reticulum membrane</location>
        <topology evidence="4">Peripheral membrane protein</topology>
    </subcellularLocation>
    <subcellularLocation>
        <location evidence="3">Microsome membrane</location>
        <topology evidence="3">Peripheral membrane protein</topology>
    </subcellularLocation>
</comment>
<dbReference type="Pfam" id="PF00067">
    <property type="entry name" value="p450"/>
    <property type="match status" value="1"/>
</dbReference>
<comment type="cofactor">
    <cofactor evidence="1 11">
        <name>heme</name>
        <dbReference type="ChEBI" id="CHEBI:30413"/>
    </cofactor>
</comment>
<dbReference type="InParanoid" id="A0A7R8V1G3"/>
<evidence type="ECO:0000256" key="6">
    <source>
        <dbReference type="ARBA" id="ARBA00022617"/>
    </source>
</evidence>
<evidence type="ECO:0000256" key="1">
    <source>
        <dbReference type="ARBA" id="ARBA00001971"/>
    </source>
</evidence>
<dbReference type="GO" id="GO:0005789">
    <property type="term" value="C:endoplasmic reticulum membrane"/>
    <property type="evidence" value="ECO:0007669"/>
    <property type="project" value="UniProtKB-SubCell"/>
</dbReference>
<evidence type="ECO:0000256" key="12">
    <source>
        <dbReference type="RuleBase" id="RU000461"/>
    </source>
</evidence>
<dbReference type="InterPro" id="IPR017972">
    <property type="entry name" value="Cyt_P450_CS"/>
</dbReference>
<dbReference type="Gene3D" id="1.10.630.10">
    <property type="entry name" value="Cytochrome P450"/>
    <property type="match status" value="1"/>
</dbReference>
<proteinExistence type="inferred from homology"/>
<comment type="function">
    <text evidence="2">May be involved in the metabolism of insect hormones and in the breakdown of synthetic insecticides.</text>
</comment>
<dbReference type="AlphaFoldDB" id="A0A7R8V1G3"/>
<dbReference type="PRINTS" id="PR00465">
    <property type="entry name" value="EP450IV"/>
</dbReference>
<protein>
    <recommendedName>
        <fullName evidence="15">Cytochrome P450</fullName>
    </recommendedName>
</protein>
<evidence type="ECO:0000313" key="13">
    <source>
        <dbReference type="EMBL" id="CAD7090968.1"/>
    </source>
</evidence>
<dbReference type="GO" id="GO:0016705">
    <property type="term" value="F:oxidoreductase activity, acting on paired donors, with incorporation or reduction of molecular oxygen"/>
    <property type="evidence" value="ECO:0007669"/>
    <property type="project" value="InterPro"/>
</dbReference>
<organism evidence="13 14">
    <name type="scientific">Hermetia illucens</name>
    <name type="common">Black soldier fly</name>
    <dbReference type="NCBI Taxonomy" id="343691"/>
    <lineage>
        <taxon>Eukaryota</taxon>
        <taxon>Metazoa</taxon>
        <taxon>Ecdysozoa</taxon>
        <taxon>Arthropoda</taxon>
        <taxon>Hexapoda</taxon>
        <taxon>Insecta</taxon>
        <taxon>Pterygota</taxon>
        <taxon>Neoptera</taxon>
        <taxon>Endopterygota</taxon>
        <taxon>Diptera</taxon>
        <taxon>Brachycera</taxon>
        <taxon>Stratiomyomorpha</taxon>
        <taxon>Stratiomyidae</taxon>
        <taxon>Hermetiinae</taxon>
        <taxon>Hermetia</taxon>
    </lineage>
</organism>
<dbReference type="Proteomes" id="UP000594454">
    <property type="component" value="Chromosome 5"/>
</dbReference>
<dbReference type="OrthoDB" id="3945418at2759"/>
<dbReference type="InterPro" id="IPR036396">
    <property type="entry name" value="Cyt_P450_sf"/>
</dbReference>
<evidence type="ECO:0000313" key="14">
    <source>
        <dbReference type="Proteomes" id="UP000594454"/>
    </source>
</evidence>
<evidence type="ECO:0000256" key="2">
    <source>
        <dbReference type="ARBA" id="ARBA00003690"/>
    </source>
</evidence>
<evidence type="ECO:0000256" key="10">
    <source>
        <dbReference type="ARBA" id="ARBA00023033"/>
    </source>
</evidence>
<keyword evidence="7 11" id="KW-0479">Metal-binding</keyword>
<reference evidence="13 14" key="1">
    <citation type="submission" date="2020-11" db="EMBL/GenBank/DDBJ databases">
        <authorList>
            <person name="Wallbank WR R."/>
            <person name="Pardo Diaz C."/>
            <person name="Kozak K."/>
            <person name="Martin S."/>
            <person name="Jiggins C."/>
            <person name="Moest M."/>
            <person name="Warren A I."/>
            <person name="Generalovic N T."/>
            <person name="Byers J.R.P. K."/>
            <person name="Montejo-Kovacevich G."/>
            <person name="Yen C E."/>
        </authorList>
    </citation>
    <scope>NUCLEOTIDE SEQUENCE [LARGE SCALE GENOMIC DNA]</scope>
</reference>
<evidence type="ECO:0000256" key="9">
    <source>
        <dbReference type="ARBA" id="ARBA00023004"/>
    </source>
</evidence>
<dbReference type="InterPro" id="IPR001128">
    <property type="entry name" value="Cyt_P450"/>
</dbReference>
<evidence type="ECO:0000256" key="8">
    <source>
        <dbReference type="ARBA" id="ARBA00023002"/>
    </source>
</evidence>
<keyword evidence="10 12" id="KW-0503">Monooxygenase</keyword>
<keyword evidence="9 11" id="KW-0408">Iron</keyword>
<dbReference type="PANTHER" id="PTHR24279:SF120">
    <property type="entry name" value="CYTOCHROME P450"/>
    <property type="match status" value="1"/>
</dbReference>
<dbReference type="SUPFAM" id="SSF48264">
    <property type="entry name" value="Cytochrome P450"/>
    <property type="match status" value="1"/>
</dbReference>
<keyword evidence="14" id="KW-1185">Reference proteome</keyword>
<dbReference type="PRINTS" id="PR00385">
    <property type="entry name" value="P450"/>
</dbReference>
<evidence type="ECO:0008006" key="15">
    <source>
        <dbReference type="Google" id="ProtNLM"/>
    </source>
</evidence>
<evidence type="ECO:0000256" key="4">
    <source>
        <dbReference type="ARBA" id="ARBA00004406"/>
    </source>
</evidence>
<dbReference type="InterPro" id="IPR002403">
    <property type="entry name" value="Cyt_P450_E_grp-IV"/>
</dbReference>
<accession>A0A7R8V1G3</accession>
<keyword evidence="8 12" id="KW-0560">Oxidoreductase</keyword>
<dbReference type="InterPro" id="IPR050479">
    <property type="entry name" value="CYP11_CYP27_families"/>
</dbReference>